<proteinExistence type="predicted"/>
<sequence length="140" mass="16562">MPGTSHQLERQFLDNLSFNARLAAEDMLAQEPLHKLLNYLDHKIDDYYLQTYAEVRPDEWTDILQSVILSKLSYFEFNKLFSNDEIDKWFEIAKLALQISHTNQHELYKQVEKEYPTFAKVAKTALIIKQQRLKEAEAIK</sequence>
<dbReference type="HOGENOM" id="CLU_1834255_0_0_6"/>
<evidence type="ECO:0000313" key="1">
    <source>
        <dbReference type="EMBL" id="AHF02182.1"/>
    </source>
</evidence>
<dbReference type="AlphaFoldDB" id="W0DUT7"/>
<gene>
    <name evidence="1" type="ORF">THIAE_01835</name>
</gene>
<dbReference type="InParanoid" id="W0DUT7"/>
<dbReference type="OrthoDB" id="5616215at2"/>
<name>W0DUT7_9GAMM</name>
<dbReference type="eggNOG" id="ENOG502ZJ4U">
    <property type="taxonomic scope" value="Bacteria"/>
</dbReference>
<dbReference type="EMBL" id="CP007030">
    <property type="protein sequence ID" value="AHF02182.1"/>
    <property type="molecule type" value="Genomic_DNA"/>
</dbReference>
<reference evidence="1 2" key="1">
    <citation type="submission" date="2013-12" db="EMBL/GenBank/DDBJ databases">
        <authorList>
            <consortium name="DOE Joint Genome Institute"/>
            <person name="Kappler U."/>
            <person name="Huntemann M."/>
            <person name="Han J."/>
            <person name="Chen A."/>
            <person name="Kyrpides N."/>
            <person name="Mavromatis K."/>
            <person name="Markowitz V."/>
            <person name="Palaniappan K."/>
            <person name="Ivanova N."/>
            <person name="Schaumberg A."/>
            <person name="Pati A."/>
            <person name="Liolios K."/>
            <person name="Nordberg H.P."/>
            <person name="Cantor M.N."/>
            <person name="Hua S.X."/>
            <person name="Woyke T."/>
        </authorList>
    </citation>
    <scope>NUCLEOTIDE SEQUENCE [LARGE SCALE GENOMIC DNA]</scope>
    <source>
        <strain evidence="2">AL2</strain>
    </source>
</reference>
<evidence type="ECO:0000313" key="2">
    <source>
        <dbReference type="Proteomes" id="UP000005380"/>
    </source>
</evidence>
<dbReference type="STRING" id="717772.THIAE_01835"/>
<dbReference type="RefSeq" id="WP_006459789.1">
    <property type="nucleotide sequence ID" value="NZ_CP007030.1"/>
</dbReference>
<dbReference type="Proteomes" id="UP000005380">
    <property type="component" value="Chromosome"/>
</dbReference>
<organism evidence="1 2">
    <name type="scientific">Thiomicrospira aerophila AL3</name>
    <dbReference type="NCBI Taxonomy" id="717772"/>
    <lineage>
        <taxon>Bacteria</taxon>
        <taxon>Pseudomonadati</taxon>
        <taxon>Pseudomonadota</taxon>
        <taxon>Gammaproteobacteria</taxon>
        <taxon>Thiotrichales</taxon>
        <taxon>Piscirickettsiaceae</taxon>
        <taxon>Thiomicrospira</taxon>
    </lineage>
</organism>
<keyword evidence="2" id="KW-1185">Reference proteome</keyword>
<dbReference type="KEGG" id="tao:THIAE_01835"/>
<accession>W0DUT7</accession>
<protein>
    <submittedName>
        <fullName evidence="1">Uncharacterized protein</fullName>
    </submittedName>
</protein>